<accession>D3AYW1</accession>
<dbReference type="GeneID" id="31356411"/>
<sequence length="31" mass="3543">MSRDGAASPRDRCYDQAEPAPVSGSWRHPRW</sequence>
<dbReference type="AlphaFoldDB" id="D3AYW1"/>
<feature type="region of interest" description="Disordered" evidence="1">
    <location>
        <begin position="1"/>
        <end position="31"/>
    </location>
</feature>
<gene>
    <name evidence="2" type="ORF">PPL_00880</name>
</gene>
<protein>
    <submittedName>
        <fullName evidence="2">Uncharacterized protein</fullName>
    </submittedName>
</protein>
<evidence type="ECO:0000313" key="2">
    <source>
        <dbReference type="EMBL" id="EFA85651.1"/>
    </source>
</evidence>
<evidence type="ECO:0000313" key="3">
    <source>
        <dbReference type="Proteomes" id="UP000001396"/>
    </source>
</evidence>
<keyword evidence="3" id="KW-1185">Reference proteome</keyword>
<dbReference type="RefSeq" id="XP_020437758.1">
    <property type="nucleotide sequence ID" value="XM_020571900.1"/>
</dbReference>
<organism evidence="2 3">
    <name type="scientific">Heterostelium pallidum (strain ATCC 26659 / Pp 5 / PN500)</name>
    <name type="common">Cellular slime mold</name>
    <name type="synonym">Polysphondylium pallidum</name>
    <dbReference type="NCBI Taxonomy" id="670386"/>
    <lineage>
        <taxon>Eukaryota</taxon>
        <taxon>Amoebozoa</taxon>
        <taxon>Evosea</taxon>
        <taxon>Eumycetozoa</taxon>
        <taxon>Dictyostelia</taxon>
        <taxon>Acytosteliales</taxon>
        <taxon>Acytosteliaceae</taxon>
        <taxon>Heterostelium</taxon>
    </lineage>
</organism>
<name>D3AYW1_HETP5</name>
<comment type="caution">
    <text evidence="2">The sequence shown here is derived from an EMBL/GenBank/DDBJ whole genome shotgun (WGS) entry which is preliminary data.</text>
</comment>
<dbReference type="EMBL" id="ADBJ01000004">
    <property type="protein sequence ID" value="EFA85651.1"/>
    <property type="molecule type" value="Genomic_DNA"/>
</dbReference>
<dbReference type="Proteomes" id="UP000001396">
    <property type="component" value="Unassembled WGS sequence"/>
</dbReference>
<dbReference type="InParanoid" id="D3AYW1"/>
<proteinExistence type="predicted"/>
<reference evidence="2 3" key="1">
    <citation type="journal article" date="2011" name="Genome Res.">
        <title>Phylogeny-wide analysis of social amoeba genomes highlights ancient origins for complex intercellular communication.</title>
        <authorList>
            <person name="Heidel A.J."/>
            <person name="Lawal H.M."/>
            <person name="Felder M."/>
            <person name="Schilde C."/>
            <person name="Helps N.R."/>
            <person name="Tunggal B."/>
            <person name="Rivero F."/>
            <person name="John U."/>
            <person name="Schleicher M."/>
            <person name="Eichinger L."/>
            <person name="Platzer M."/>
            <person name="Noegel A.A."/>
            <person name="Schaap P."/>
            <person name="Gloeckner G."/>
        </authorList>
    </citation>
    <scope>NUCLEOTIDE SEQUENCE [LARGE SCALE GENOMIC DNA]</scope>
    <source>
        <strain evidence="3">ATCC 26659 / Pp 5 / PN500</strain>
    </source>
</reference>
<feature type="compositionally biased region" description="Basic and acidic residues" evidence="1">
    <location>
        <begin position="1"/>
        <end position="15"/>
    </location>
</feature>
<evidence type="ECO:0000256" key="1">
    <source>
        <dbReference type="SAM" id="MobiDB-lite"/>
    </source>
</evidence>